<dbReference type="Gene3D" id="3.40.190.10">
    <property type="entry name" value="Periplasmic binding protein-like II"/>
    <property type="match status" value="2"/>
</dbReference>
<organism evidence="2 3">
    <name type="scientific">Phototrophicus methaneseepsis</name>
    <dbReference type="NCBI Taxonomy" id="2710758"/>
    <lineage>
        <taxon>Bacteria</taxon>
        <taxon>Bacillati</taxon>
        <taxon>Chloroflexota</taxon>
        <taxon>Candidatus Thermofontia</taxon>
        <taxon>Phototrophicales</taxon>
        <taxon>Phototrophicaceae</taxon>
        <taxon>Phototrophicus</taxon>
    </lineage>
</organism>
<dbReference type="SUPFAM" id="SSF53850">
    <property type="entry name" value="Periplasmic binding protein-like II"/>
    <property type="match status" value="1"/>
</dbReference>
<dbReference type="PANTHER" id="PTHR43649">
    <property type="entry name" value="ARABINOSE-BINDING PROTEIN-RELATED"/>
    <property type="match status" value="1"/>
</dbReference>
<dbReference type="InterPro" id="IPR050490">
    <property type="entry name" value="Bact_solute-bd_prot1"/>
</dbReference>
<dbReference type="EMBL" id="CP062983">
    <property type="protein sequence ID" value="QPC83728.1"/>
    <property type="molecule type" value="Genomic_DNA"/>
</dbReference>
<sequence>MLKRLHLVRMGALFTVLMMLSAAVIQAQDEPTVRLAWWGNEPRHDMYAILSDTFEEETGINLEREFNAWGPYWELLSTQVAAGNLPDILHMHPNYVNEYAARGQLLDLTPYVESGELDLSAFPQGILDSGKVGDQIYMVTLGNSSPGTHYNAEFFEEAGIEIDPFTWTWDDYVAAAVALRPIMPEGTWPASDDGASDQALETFLRQRGKDFMDAEGIAFERQDLLDFWGMYEDMRAQNLIPPPDISQEYENVGHADSMLANGIVAMDIGSGNQHKLYQEATDYPLGLAVIPRTLDENGELQYGDVIGGAYLSCAANTEHVAECLEYINWMVNDPDVALIFNGEHGPPGNADNAAMIAEELDPADQRMFDMMAAIAPYASLRSQRPEWGTEAADAYIRIYEELAFGNYTLEEAADAFFEEIDFISS</sequence>
<keyword evidence="3" id="KW-1185">Reference proteome</keyword>
<dbReference type="AlphaFoldDB" id="A0A7S8IG83"/>
<evidence type="ECO:0000313" key="2">
    <source>
        <dbReference type="EMBL" id="QPC83728.1"/>
    </source>
</evidence>
<protein>
    <submittedName>
        <fullName evidence="2">Extracellular solute-binding protein</fullName>
    </submittedName>
</protein>
<dbReference type="Pfam" id="PF13416">
    <property type="entry name" value="SBP_bac_8"/>
    <property type="match status" value="1"/>
</dbReference>
<dbReference type="KEGG" id="pmet:G4Y79_04945"/>
<gene>
    <name evidence="2" type="ORF">G4Y79_04945</name>
</gene>
<dbReference type="InterPro" id="IPR006059">
    <property type="entry name" value="SBP"/>
</dbReference>
<name>A0A7S8IG83_9CHLR</name>
<reference evidence="2 3" key="1">
    <citation type="submission" date="2020-02" db="EMBL/GenBank/DDBJ databases">
        <authorList>
            <person name="Zheng R.K."/>
            <person name="Sun C.M."/>
        </authorList>
    </citation>
    <scope>NUCLEOTIDE SEQUENCE [LARGE SCALE GENOMIC DNA]</scope>
    <source>
        <strain evidence="3">rifampicinis</strain>
    </source>
</reference>
<evidence type="ECO:0000313" key="3">
    <source>
        <dbReference type="Proteomes" id="UP000594468"/>
    </source>
</evidence>
<feature type="chain" id="PRO_5032601160" evidence="1">
    <location>
        <begin position="28"/>
        <end position="425"/>
    </location>
</feature>
<dbReference type="PANTHER" id="PTHR43649:SF11">
    <property type="entry name" value="ABC TRANSPORTER SUBSTRATE-BINDING PROTEIN YESO-RELATED"/>
    <property type="match status" value="1"/>
</dbReference>
<feature type="signal peptide" evidence="1">
    <location>
        <begin position="1"/>
        <end position="27"/>
    </location>
</feature>
<accession>A0A7S8IG83</accession>
<dbReference type="RefSeq" id="WP_195171792.1">
    <property type="nucleotide sequence ID" value="NZ_CP062983.1"/>
</dbReference>
<dbReference type="Proteomes" id="UP000594468">
    <property type="component" value="Chromosome"/>
</dbReference>
<keyword evidence="1" id="KW-0732">Signal</keyword>
<evidence type="ECO:0000256" key="1">
    <source>
        <dbReference type="SAM" id="SignalP"/>
    </source>
</evidence>
<proteinExistence type="predicted"/>